<dbReference type="STRING" id="1076256.A0A2H3B0T8"/>
<accession>A0A2H3B0T8</accession>
<feature type="non-terminal residue" evidence="3">
    <location>
        <position position="1"/>
    </location>
</feature>
<sequence>SPPRFSSTMSTNQFTTLLYPMPIPGTANAPRFNGRFTKDYLGLIVQHGTSAGITDKDDLVDYIYRYSSDEVKEVIRYVPELDIDEKSKTWAAAETKLLQLYRVGDEPPEISLDALKDFCKRQSAKSSFTTTLEVETYQREFTKIAAPLRKKKIITKEDHDFYFVNGIPTSMKEWFYSQVPVANRKRSAPPPMTDSIEILSRRFDTDSLIYEDWRHAKERESKTVKFDANGDRLDSDSKPLPPSRAQTPPASKQAKSSVPDIDALAKQLQDLSLNQAQLMAMMTASMNSAPSEQRPPMQQNSGRCFICGKWNAHPLHPRHCHETLKLIEERRIKYDANRDRYVQMDGSDLPQTPRGFYGGVADWLRQQNPAPTDSAPAQATARTSSLGLSYGHSDVLQGDVFAVSSLSFDERFSNPSLRSGKDTSSRYDPMRRPEDKGKGKEEGAPAPASVPRPQSSQPTPGPSFTRPTAFTPPAPATTVPVTPAPARTNIPPPSNPINTQEGWKNSRPSNNKPRNDVEMKDGTRKPADKSSTGAQFHFTSDIQEMSDPKAVMNKLMNLDVTIPLFQLVGNSTVLQKMMAEATRTKREYTTKQAEYLTSEDELYAVEDLDQFERMAASAGCSRDGTRHFHCEDSYHMHEFLRRYGNAVAQVPSTRYFAMATGSFHLTINGTDFTAMIDTGSELNLATVSLPGRCGLAVDFEGMKWSLKGIHGDPERLSGCATDVPLHIGSHDFVHHLFISHQELGKHDIILGQPFLQWFAARLDYERTGQVKLILWKDGDRRQRPTLSVTITDPQDTRNATKISHSARVRTTQIEEVTDEEDFPSGGGTN</sequence>
<gene>
    <name evidence="3" type="ORF">ARMSODRAFT_900670</name>
</gene>
<evidence type="ECO:0000256" key="1">
    <source>
        <dbReference type="SAM" id="MobiDB-lite"/>
    </source>
</evidence>
<feature type="region of interest" description="Disordered" evidence="1">
    <location>
        <begin position="224"/>
        <end position="258"/>
    </location>
</feature>
<feature type="region of interest" description="Disordered" evidence="1">
    <location>
        <begin position="411"/>
        <end position="535"/>
    </location>
</feature>
<keyword evidence="4" id="KW-1185">Reference proteome</keyword>
<evidence type="ECO:0000313" key="3">
    <source>
        <dbReference type="EMBL" id="PBK58227.1"/>
    </source>
</evidence>
<feature type="compositionally biased region" description="Basic and acidic residues" evidence="1">
    <location>
        <begin position="419"/>
        <end position="443"/>
    </location>
</feature>
<feature type="compositionally biased region" description="Polar residues" evidence="1">
    <location>
        <begin position="244"/>
        <end position="256"/>
    </location>
</feature>
<evidence type="ECO:0000313" key="4">
    <source>
        <dbReference type="Proteomes" id="UP000218334"/>
    </source>
</evidence>
<feature type="compositionally biased region" description="Polar residues" evidence="1">
    <location>
        <begin position="499"/>
        <end position="512"/>
    </location>
</feature>
<name>A0A2H3B0T8_9AGAR</name>
<dbReference type="InterPro" id="IPR025165">
    <property type="entry name" value="DUF4100"/>
</dbReference>
<feature type="compositionally biased region" description="Basic and acidic residues" evidence="1">
    <location>
        <begin position="224"/>
        <end position="237"/>
    </location>
</feature>
<dbReference type="EMBL" id="KZ293571">
    <property type="protein sequence ID" value="PBK58227.1"/>
    <property type="molecule type" value="Genomic_DNA"/>
</dbReference>
<dbReference type="CDD" id="cd00303">
    <property type="entry name" value="retropepsin_like"/>
    <property type="match status" value="1"/>
</dbReference>
<feature type="compositionally biased region" description="Low complexity" evidence="1">
    <location>
        <begin position="476"/>
        <end position="489"/>
    </location>
</feature>
<proteinExistence type="predicted"/>
<reference evidence="4" key="1">
    <citation type="journal article" date="2017" name="Nat. Ecol. Evol.">
        <title>Genome expansion and lineage-specific genetic innovations in the forest pathogenic fungi Armillaria.</title>
        <authorList>
            <person name="Sipos G."/>
            <person name="Prasanna A.N."/>
            <person name="Walter M.C."/>
            <person name="O'Connor E."/>
            <person name="Balint B."/>
            <person name="Krizsan K."/>
            <person name="Kiss B."/>
            <person name="Hess J."/>
            <person name="Varga T."/>
            <person name="Slot J."/>
            <person name="Riley R."/>
            <person name="Boka B."/>
            <person name="Rigling D."/>
            <person name="Barry K."/>
            <person name="Lee J."/>
            <person name="Mihaltcheva S."/>
            <person name="LaButti K."/>
            <person name="Lipzen A."/>
            <person name="Waldron R."/>
            <person name="Moloney N.M."/>
            <person name="Sperisen C."/>
            <person name="Kredics L."/>
            <person name="Vagvoelgyi C."/>
            <person name="Patrignani A."/>
            <person name="Fitzpatrick D."/>
            <person name="Nagy I."/>
            <person name="Doyle S."/>
            <person name="Anderson J.B."/>
            <person name="Grigoriev I.V."/>
            <person name="Gueldener U."/>
            <person name="Muensterkoetter M."/>
            <person name="Nagy L.G."/>
        </authorList>
    </citation>
    <scope>NUCLEOTIDE SEQUENCE [LARGE SCALE GENOMIC DNA]</scope>
    <source>
        <strain evidence="4">28-4</strain>
    </source>
</reference>
<dbReference type="AlphaFoldDB" id="A0A2H3B0T8"/>
<feature type="domain" description="DUF4100" evidence="2">
    <location>
        <begin position="339"/>
        <end position="591"/>
    </location>
</feature>
<dbReference type="Pfam" id="PF13352">
    <property type="entry name" value="DUF4100"/>
    <property type="match status" value="1"/>
</dbReference>
<organism evidence="3 4">
    <name type="scientific">Armillaria solidipes</name>
    <dbReference type="NCBI Taxonomy" id="1076256"/>
    <lineage>
        <taxon>Eukaryota</taxon>
        <taxon>Fungi</taxon>
        <taxon>Dikarya</taxon>
        <taxon>Basidiomycota</taxon>
        <taxon>Agaricomycotina</taxon>
        <taxon>Agaricomycetes</taxon>
        <taxon>Agaricomycetidae</taxon>
        <taxon>Agaricales</taxon>
        <taxon>Marasmiineae</taxon>
        <taxon>Physalacriaceae</taxon>
        <taxon>Armillaria</taxon>
    </lineage>
</organism>
<protein>
    <recommendedName>
        <fullName evidence="2">DUF4100 domain-containing protein</fullName>
    </recommendedName>
</protein>
<evidence type="ECO:0000259" key="2">
    <source>
        <dbReference type="Pfam" id="PF13352"/>
    </source>
</evidence>
<dbReference type="InterPro" id="IPR021109">
    <property type="entry name" value="Peptidase_aspartic_dom_sf"/>
</dbReference>
<dbReference type="Proteomes" id="UP000218334">
    <property type="component" value="Unassembled WGS sequence"/>
</dbReference>
<feature type="compositionally biased region" description="Basic and acidic residues" evidence="1">
    <location>
        <begin position="513"/>
        <end position="528"/>
    </location>
</feature>
<dbReference type="Gene3D" id="2.40.70.10">
    <property type="entry name" value="Acid Proteases"/>
    <property type="match status" value="1"/>
</dbReference>
<dbReference type="SUPFAM" id="SSF50630">
    <property type="entry name" value="Acid proteases"/>
    <property type="match status" value="1"/>
</dbReference>